<sequence length="128" mass="13449">MLPLLAEGSSEPRVSAWCLNESVGGSGSTSAGTSNAQMFRMAAADPSSVSTVLACMLPEKGLLSGDTVSHNSAIEHALSSFPAIAVDNATTAPCTNVHPMLTRSKVGIYKPKIYMVVVSYNDWVPEDF</sequence>
<organism evidence="1 2">
    <name type="scientific">Hibiscus sabdariffa</name>
    <name type="common">roselle</name>
    <dbReference type="NCBI Taxonomy" id="183260"/>
    <lineage>
        <taxon>Eukaryota</taxon>
        <taxon>Viridiplantae</taxon>
        <taxon>Streptophyta</taxon>
        <taxon>Embryophyta</taxon>
        <taxon>Tracheophyta</taxon>
        <taxon>Spermatophyta</taxon>
        <taxon>Magnoliopsida</taxon>
        <taxon>eudicotyledons</taxon>
        <taxon>Gunneridae</taxon>
        <taxon>Pentapetalae</taxon>
        <taxon>rosids</taxon>
        <taxon>malvids</taxon>
        <taxon>Malvales</taxon>
        <taxon>Malvaceae</taxon>
        <taxon>Malvoideae</taxon>
        <taxon>Hibiscus</taxon>
    </lineage>
</organism>
<gene>
    <name evidence="1" type="ORF">V6N12_009689</name>
</gene>
<reference evidence="1 2" key="1">
    <citation type="journal article" date="2024" name="G3 (Bethesda)">
        <title>Genome assembly of Hibiscus sabdariffa L. provides insights into metabolisms of medicinal natural products.</title>
        <authorList>
            <person name="Kim T."/>
        </authorList>
    </citation>
    <scope>NUCLEOTIDE SEQUENCE [LARGE SCALE GENOMIC DNA]</scope>
    <source>
        <strain evidence="1">TK-2024</strain>
        <tissue evidence="1">Old leaves</tissue>
    </source>
</reference>
<evidence type="ECO:0000313" key="1">
    <source>
        <dbReference type="EMBL" id="KAK8510848.1"/>
    </source>
</evidence>
<dbReference type="Proteomes" id="UP001472677">
    <property type="component" value="Unassembled WGS sequence"/>
</dbReference>
<comment type="caution">
    <text evidence="1">The sequence shown here is derived from an EMBL/GenBank/DDBJ whole genome shotgun (WGS) entry which is preliminary data.</text>
</comment>
<dbReference type="EMBL" id="JBBPBM010000081">
    <property type="protein sequence ID" value="KAK8510848.1"/>
    <property type="molecule type" value="Genomic_DNA"/>
</dbReference>
<name>A0ABR2BUZ1_9ROSI</name>
<keyword evidence="2" id="KW-1185">Reference proteome</keyword>
<proteinExistence type="predicted"/>
<protein>
    <submittedName>
        <fullName evidence="1">Uncharacterized protein</fullName>
    </submittedName>
</protein>
<evidence type="ECO:0000313" key="2">
    <source>
        <dbReference type="Proteomes" id="UP001472677"/>
    </source>
</evidence>
<accession>A0ABR2BUZ1</accession>